<dbReference type="PANTHER" id="PTHR38572:SF1">
    <property type="entry name" value="BCDNA.GH07269-RELATED"/>
    <property type="match status" value="1"/>
</dbReference>
<dbReference type="InterPro" id="IPR032086">
    <property type="entry name" value="DUF4813"/>
</dbReference>
<gene>
    <name evidence="3" type="ORF">Dbus_chr2Lg705</name>
</gene>
<accession>A0A0M4EPR9</accession>
<protein>
    <submittedName>
        <fullName evidence="3">CG31706</fullName>
    </submittedName>
</protein>
<dbReference type="OMA" id="HHVYHRN"/>
<feature type="compositionally biased region" description="Polar residues" evidence="1">
    <location>
        <begin position="191"/>
        <end position="203"/>
    </location>
</feature>
<evidence type="ECO:0000256" key="2">
    <source>
        <dbReference type="SAM" id="SignalP"/>
    </source>
</evidence>
<evidence type="ECO:0000313" key="3">
    <source>
        <dbReference type="EMBL" id="ALC38620.1"/>
    </source>
</evidence>
<feature type="signal peptide" evidence="2">
    <location>
        <begin position="1"/>
        <end position="26"/>
    </location>
</feature>
<keyword evidence="4" id="KW-1185">Reference proteome</keyword>
<organism evidence="3 4">
    <name type="scientific">Drosophila busckii</name>
    <name type="common">Fruit fly</name>
    <dbReference type="NCBI Taxonomy" id="30019"/>
    <lineage>
        <taxon>Eukaryota</taxon>
        <taxon>Metazoa</taxon>
        <taxon>Ecdysozoa</taxon>
        <taxon>Arthropoda</taxon>
        <taxon>Hexapoda</taxon>
        <taxon>Insecta</taxon>
        <taxon>Pterygota</taxon>
        <taxon>Neoptera</taxon>
        <taxon>Endopterygota</taxon>
        <taxon>Diptera</taxon>
        <taxon>Brachycera</taxon>
        <taxon>Muscomorpha</taxon>
        <taxon>Ephydroidea</taxon>
        <taxon>Drosophilidae</taxon>
        <taxon>Drosophila</taxon>
    </lineage>
</organism>
<evidence type="ECO:0000256" key="1">
    <source>
        <dbReference type="SAM" id="MobiDB-lite"/>
    </source>
</evidence>
<dbReference type="OrthoDB" id="8016813at2759"/>
<keyword evidence="2" id="KW-0732">Signal</keyword>
<proteinExistence type="predicted"/>
<dbReference type="PANTHER" id="PTHR38572">
    <property type="entry name" value="BCDNA.GH07269-RELATED"/>
    <property type="match status" value="1"/>
</dbReference>
<feature type="compositionally biased region" description="Low complexity" evidence="1">
    <location>
        <begin position="48"/>
        <end position="65"/>
    </location>
</feature>
<feature type="compositionally biased region" description="Pro residues" evidence="1">
    <location>
        <begin position="73"/>
        <end position="84"/>
    </location>
</feature>
<feature type="region of interest" description="Disordered" evidence="1">
    <location>
        <begin position="48"/>
        <end position="98"/>
    </location>
</feature>
<dbReference type="EMBL" id="CP012523">
    <property type="protein sequence ID" value="ALC38620.1"/>
    <property type="molecule type" value="Genomic_DNA"/>
</dbReference>
<dbReference type="Pfam" id="PF16072">
    <property type="entry name" value="DUF4813"/>
    <property type="match status" value="1"/>
</dbReference>
<name>A0A0M4EPR9_DROBS</name>
<feature type="region of interest" description="Disordered" evidence="1">
    <location>
        <begin position="191"/>
        <end position="214"/>
    </location>
</feature>
<evidence type="ECO:0000313" key="4">
    <source>
        <dbReference type="Proteomes" id="UP000494163"/>
    </source>
</evidence>
<dbReference type="AlphaFoldDB" id="A0A0M4EPR9"/>
<feature type="chain" id="PRO_5005793842" evidence="2">
    <location>
        <begin position="27"/>
        <end position="313"/>
    </location>
</feature>
<reference evidence="3 4" key="1">
    <citation type="submission" date="2015-08" db="EMBL/GenBank/DDBJ databases">
        <title>Ancestral chromatin configuration constrains chromatin evolution on differentiating sex chromosomes in Drosophila.</title>
        <authorList>
            <person name="Zhou Q."/>
            <person name="Bachtrog D."/>
        </authorList>
    </citation>
    <scope>NUCLEOTIDE SEQUENCE [LARGE SCALE GENOMIC DNA]</scope>
    <source>
        <tissue evidence="3">Whole larvae</tissue>
    </source>
</reference>
<sequence length="313" mass="32943">MKYTHCVTLTLLLAAYLLLLPPPCEARGGRGRGGGSFGGLFGGWRSKYGSKSSSSGGGRRVLSGSPVHTAMPMPKPPPPPPPQVKPMNMPKPQAGGYPRQQLPQGQGMFYSNAQALPHGAVYYAQPPTSMLGGSGMNGFLTGMLAGRLMDSVLFGHRHHHGSHVYQQNQQVQTEAAAGSGRDIVIINNGQGEQQQAQSTNHAAEQTKLEENSAAEAAPPVGGLMCFPIMLNETDANNSNLMVEVERIVCIPAPAPAPELKPEDCQGDLQCLLEQSLDISTTEPPIVAGDIGGAAEEHAEQLEVTTLLPVVAAD</sequence>
<dbReference type="Proteomes" id="UP000494163">
    <property type="component" value="Chromosome 2L"/>
</dbReference>